<dbReference type="STRING" id="608538.HTH_1638"/>
<comment type="subcellular location">
    <subcellularLocation>
        <location evidence="11">Cytoplasm</location>
    </subcellularLocation>
</comment>
<evidence type="ECO:0000259" key="12">
    <source>
        <dbReference type="Pfam" id="PF01134"/>
    </source>
</evidence>
<sequence>MERAIVIGAGLAGSEAAYRLACEGIKVLLYEMRPKVQTPAHKTDKFAELVCSNTLGSTELTSGSGLLKAEMEILGSLVLEASRYAYVPAGSALGVDRELFSEYITQKLTNHPNIEIIREEVKKIPRDQVVVVATGPLTSDDLALDIKELVNQEYLYFYDAISPIVEADSVDFSKGFWGSRYGKGGEDYFNCTLTEEEYRVFYQELLKAQKVATKDFEKAVYFEGCMPIEELAERGYKTLLFGPMKPVGLWDKTKGERPFAVVQLRKENREGTLLSLVGFQTRMTYSEQKRVLRLIPCLRNAVFVRLGSMHRNTFIQSNKVLTPFLNMRKMENIFFAGQITGVEGYIASAATGILAGINAGRLLKGLKPVYPPEETMLGSLIKYITTKEGQLQPMSPVMGLLPPLEIKVKDKLLRKKLLAERALKALKDFMEELSLSEEKVEY</sequence>
<evidence type="ECO:0000256" key="7">
    <source>
        <dbReference type="ARBA" id="ARBA00022694"/>
    </source>
</evidence>
<protein>
    <recommendedName>
        <fullName evidence="11">Methylenetetrahydrofolate--tRNA-(uracil-5-)-methyltransferase TrmFO</fullName>
        <ecNumber evidence="11">2.1.1.74</ecNumber>
    </recommendedName>
    <alternativeName>
        <fullName evidence="11">Folate-dependent tRNA (uracil-5-)-methyltransferase</fullName>
    </alternativeName>
    <alternativeName>
        <fullName evidence="11">Folate-dependent tRNA(M-5-U54)-methyltransferase</fullName>
    </alternativeName>
</protein>
<dbReference type="KEGG" id="hte:Hydth_1624"/>
<keyword evidence="7 11" id="KW-0819">tRNA processing</keyword>
<dbReference type="Gene3D" id="3.50.50.60">
    <property type="entry name" value="FAD/NAD(P)-binding domain"/>
    <property type="match status" value="2"/>
</dbReference>
<evidence type="ECO:0000256" key="10">
    <source>
        <dbReference type="ARBA" id="ARBA00023027"/>
    </source>
</evidence>
<dbReference type="GO" id="GO:0047151">
    <property type="term" value="F:tRNA (uracil(54)-C5)-methyltransferase activity, 5,10-methylenetetrahydrofolate-dependent"/>
    <property type="evidence" value="ECO:0007669"/>
    <property type="project" value="UniProtKB-UniRule"/>
</dbReference>
<comment type="catalytic activity">
    <reaction evidence="11">
        <text>uridine(54) in tRNA + (6R)-5,10-methylene-5,6,7,8-tetrahydrofolate + NADPH + H(+) = 5-methyluridine(54) in tRNA + (6S)-5,6,7,8-tetrahydrofolate + NADP(+)</text>
        <dbReference type="Rhea" id="RHEA:62372"/>
        <dbReference type="Rhea" id="RHEA-COMP:10167"/>
        <dbReference type="Rhea" id="RHEA-COMP:10193"/>
        <dbReference type="ChEBI" id="CHEBI:15378"/>
        <dbReference type="ChEBI" id="CHEBI:15636"/>
        <dbReference type="ChEBI" id="CHEBI:57453"/>
        <dbReference type="ChEBI" id="CHEBI:57783"/>
        <dbReference type="ChEBI" id="CHEBI:58349"/>
        <dbReference type="ChEBI" id="CHEBI:65315"/>
        <dbReference type="ChEBI" id="CHEBI:74447"/>
        <dbReference type="EC" id="2.1.1.74"/>
    </reaction>
</comment>
<keyword evidence="5 11" id="KW-0285">Flavoprotein</keyword>
<keyword evidence="3 11" id="KW-0963">Cytoplasm</keyword>
<reference evidence="13 14" key="1">
    <citation type="journal article" date="2010" name="J. Bacteriol.">
        <title>Complete genome sequence of the thermophilic, obligately chemolithoautotrophic hydrogen-oxidizing bacterium Hydrogenobacter thermophilus TK-6.</title>
        <authorList>
            <person name="Arai H."/>
            <person name="Kanbe H."/>
            <person name="Ishii M."/>
            <person name="Igarashi Y."/>
        </authorList>
    </citation>
    <scope>NUCLEOTIDE SEQUENCE [LARGE SCALE GENOMIC DNA]</scope>
    <source>
        <strain evidence="14">DSM 6534 / IAM 12695 / TK-6 [Tokyo]</strain>
    </source>
</reference>
<keyword evidence="14" id="KW-1185">Reference proteome</keyword>
<accession>D3DJT3</accession>
<dbReference type="HAMAP" id="MF_01037">
    <property type="entry name" value="TrmFO"/>
    <property type="match status" value="1"/>
</dbReference>
<dbReference type="GO" id="GO:0002098">
    <property type="term" value="P:tRNA wobble uridine modification"/>
    <property type="evidence" value="ECO:0007669"/>
    <property type="project" value="TreeGrafter"/>
</dbReference>
<dbReference type="PATRIC" id="fig|608538.5.peg.1657"/>
<dbReference type="OrthoDB" id="9803114at2"/>
<keyword evidence="9 11" id="KW-0521">NADP</keyword>
<evidence type="ECO:0000256" key="8">
    <source>
        <dbReference type="ARBA" id="ARBA00022827"/>
    </source>
</evidence>
<keyword evidence="6 11" id="KW-0808">Transferase</keyword>
<comment type="function">
    <text evidence="11">Catalyzes the folate-dependent formation of 5-methyl-uridine at position 54 (M-5-U54) in all tRNAs.</text>
</comment>
<dbReference type="InterPro" id="IPR020595">
    <property type="entry name" value="MnmG-rel_CS"/>
</dbReference>
<evidence type="ECO:0000256" key="2">
    <source>
        <dbReference type="ARBA" id="ARBA00003717"/>
    </source>
</evidence>
<comment type="similarity">
    <text evidence="11">Belongs to the MnmG family. TrmFO subfamily.</text>
</comment>
<dbReference type="Proteomes" id="UP000002574">
    <property type="component" value="Chromosome"/>
</dbReference>
<dbReference type="InterPro" id="IPR004417">
    <property type="entry name" value="TrmFO"/>
</dbReference>
<dbReference type="InterPro" id="IPR002218">
    <property type="entry name" value="MnmG-rel"/>
</dbReference>
<dbReference type="EMBL" id="AP011112">
    <property type="protein sequence ID" value="BAI70085.1"/>
    <property type="molecule type" value="Genomic_DNA"/>
</dbReference>
<evidence type="ECO:0000256" key="11">
    <source>
        <dbReference type="HAMAP-Rule" id="MF_01037"/>
    </source>
</evidence>
<evidence type="ECO:0000256" key="1">
    <source>
        <dbReference type="ARBA" id="ARBA00001974"/>
    </source>
</evidence>
<dbReference type="NCBIfam" id="NF003739">
    <property type="entry name" value="PRK05335.1"/>
    <property type="match status" value="1"/>
</dbReference>
<evidence type="ECO:0000313" key="14">
    <source>
        <dbReference type="Proteomes" id="UP000002574"/>
    </source>
</evidence>
<evidence type="ECO:0000256" key="4">
    <source>
        <dbReference type="ARBA" id="ARBA00022603"/>
    </source>
</evidence>
<dbReference type="NCBIfam" id="TIGR00137">
    <property type="entry name" value="gid_trmFO"/>
    <property type="match status" value="1"/>
</dbReference>
<organism evidence="13 14">
    <name type="scientific">Hydrogenobacter thermophilus (strain DSM 6534 / IAM 12695 / TK-6)</name>
    <dbReference type="NCBI Taxonomy" id="608538"/>
    <lineage>
        <taxon>Bacteria</taxon>
        <taxon>Pseudomonadati</taxon>
        <taxon>Aquificota</taxon>
        <taxon>Aquificia</taxon>
        <taxon>Aquificales</taxon>
        <taxon>Aquificaceae</taxon>
        <taxon>Hydrogenobacter</taxon>
    </lineage>
</organism>
<proteinExistence type="inferred from homology"/>
<keyword evidence="8 11" id="KW-0274">FAD</keyword>
<comment type="function">
    <text evidence="2">NAD-binding protein involved in the addition of a carboxymethylaminomethyl (cmnm) group at the wobble position (U34) of certain tRNAs, forming tRNA-cmnm(5)s(2)U34.</text>
</comment>
<comment type="cofactor">
    <cofactor evidence="1 11">
        <name>FAD</name>
        <dbReference type="ChEBI" id="CHEBI:57692"/>
    </cofactor>
</comment>
<dbReference type="PANTHER" id="PTHR11806:SF2">
    <property type="entry name" value="METHYLENETETRAHYDROFOLATE--TRNA-(URACIL-5-)-METHYLTRANSFERASE TRMFO"/>
    <property type="match status" value="1"/>
</dbReference>
<gene>
    <name evidence="13" type="primary">gid</name>
    <name evidence="11" type="synonym">trmFO</name>
    <name evidence="13" type="ordered locus">HTH_1638</name>
</gene>
<comment type="catalytic activity">
    <reaction evidence="11">
        <text>uridine(54) in tRNA + (6R)-5,10-methylene-5,6,7,8-tetrahydrofolate + NADH + H(+) = 5-methyluridine(54) in tRNA + (6S)-5,6,7,8-tetrahydrofolate + NAD(+)</text>
        <dbReference type="Rhea" id="RHEA:16873"/>
        <dbReference type="Rhea" id="RHEA-COMP:10167"/>
        <dbReference type="Rhea" id="RHEA-COMP:10193"/>
        <dbReference type="ChEBI" id="CHEBI:15378"/>
        <dbReference type="ChEBI" id="CHEBI:15636"/>
        <dbReference type="ChEBI" id="CHEBI:57453"/>
        <dbReference type="ChEBI" id="CHEBI:57540"/>
        <dbReference type="ChEBI" id="CHEBI:57945"/>
        <dbReference type="ChEBI" id="CHEBI:65315"/>
        <dbReference type="ChEBI" id="CHEBI:74447"/>
        <dbReference type="EC" id="2.1.1.74"/>
    </reaction>
</comment>
<dbReference type="GO" id="GO:0050660">
    <property type="term" value="F:flavin adenine dinucleotide binding"/>
    <property type="evidence" value="ECO:0007669"/>
    <property type="project" value="UniProtKB-UniRule"/>
</dbReference>
<keyword evidence="4 11" id="KW-0489">Methyltransferase</keyword>
<feature type="binding site" evidence="11">
    <location>
        <begin position="8"/>
        <end position="13"/>
    </location>
    <ligand>
        <name>FAD</name>
        <dbReference type="ChEBI" id="CHEBI:57692"/>
    </ligand>
</feature>
<dbReference type="RefSeq" id="WP_012964265.1">
    <property type="nucleotide sequence ID" value="NC_013799.1"/>
</dbReference>
<dbReference type="AlphaFoldDB" id="D3DJT3"/>
<evidence type="ECO:0000256" key="3">
    <source>
        <dbReference type="ARBA" id="ARBA00022490"/>
    </source>
</evidence>
<dbReference type="GO" id="GO:0030488">
    <property type="term" value="P:tRNA methylation"/>
    <property type="evidence" value="ECO:0007669"/>
    <property type="project" value="TreeGrafter"/>
</dbReference>
<keyword evidence="10 11" id="KW-0520">NAD</keyword>
<dbReference type="PROSITE" id="PS01281">
    <property type="entry name" value="GIDA_2"/>
    <property type="match status" value="1"/>
</dbReference>
<dbReference type="InterPro" id="IPR040131">
    <property type="entry name" value="MnmG_N"/>
</dbReference>
<dbReference type="eggNOG" id="COG1206">
    <property type="taxonomic scope" value="Bacteria"/>
</dbReference>
<dbReference type="Pfam" id="PF01134">
    <property type="entry name" value="GIDA"/>
    <property type="match status" value="1"/>
</dbReference>
<dbReference type="PANTHER" id="PTHR11806">
    <property type="entry name" value="GLUCOSE INHIBITED DIVISION PROTEIN A"/>
    <property type="match status" value="1"/>
</dbReference>
<evidence type="ECO:0000313" key="13">
    <source>
        <dbReference type="EMBL" id="BAI70085.1"/>
    </source>
</evidence>
<dbReference type="SUPFAM" id="SSF51905">
    <property type="entry name" value="FAD/NAD(P)-binding domain"/>
    <property type="match status" value="1"/>
</dbReference>
<dbReference type="GO" id="GO:0005829">
    <property type="term" value="C:cytosol"/>
    <property type="evidence" value="ECO:0007669"/>
    <property type="project" value="TreeGrafter"/>
</dbReference>
<evidence type="ECO:0000256" key="9">
    <source>
        <dbReference type="ARBA" id="ARBA00022857"/>
    </source>
</evidence>
<dbReference type="KEGG" id="hth:HTH_1638"/>
<name>D3DJT3_HYDTT</name>
<dbReference type="EC" id="2.1.1.74" evidence="11"/>
<dbReference type="InterPro" id="IPR036188">
    <property type="entry name" value="FAD/NAD-bd_sf"/>
</dbReference>
<feature type="domain" description="MnmG N-terminal" evidence="12">
    <location>
        <begin position="4"/>
        <end position="366"/>
    </location>
</feature>
<evidence type="ECO:0000256" key="5">
    <source>
        <dbReference type="ARBA" id="ARBA00022630"/>
    </source>
</evidence>
<evidence type="ECO:0000256" key="6">
    <source>
        <dbReference type="ARBA" id="ARBA00022679"/>
    </source>
</evidence>